<evidence type="ECO:0000313" key="1">
    <source>
        <dbReference type="EMBL" id="KAF0526242.1"/>
    </source>
</evidence>
<sequence length="118" mass="13272">MDNRHTGAEIAKAIEECLQSKEIISKIMAITCDNASANDKFLQDFSDLLSKNKILFNSTQQSVRQLGKLKTLVATLSPFKDATVKMSMQKYPTLLIAISLYYSLIETIKETIEKENIP</sequence>
<evidence type="ECO:0000313" key="2">
    <source>
        <dbReference type="Proteomes" id="UP000439903"/>
    </source>
</evidence>
<dbReference type="EMBL" id="WTPW01000289">
    <property type="protein sequence ID" value="KAF0526242.1"/>
    <property type="molecule type" value="Genomic_DNA"/>
</dbReference>
<accession>A0A8H4ARU0</accession>
<dbReference type="InterPro" id="IPR012337">
    <property type="entry name" value="RNaseH-like_sf"/>
</dbReference>
<proteinExistence type="predicted"/>
<reference evidence="1 2" key="1">
    <citation type="journal article" date="2019" name="Environ. Microbiol.">
        <title>At the nexus of three kingdoms: the genome of the mycorrhizal fungus Gigaspora margarita provides insights into plant, endobacterial and fungal interactions.</title>
        <authorList>
            <person name="Venice F."/>
            <person name="Ghignone S."/>
            <person name="Salvioli di Fossalunga A."/>
            <person name="Amselem J."/>
            <person name="Novero M."/>
            <person name="Xianan X."/>
            <person name="Sedzielewska Toro K."/>
            <person name="Morin E."/>
            <person name="Lipzen A."/>
            <person name="Grigoriev I.V."/>
            <person name="Henrissat B."/>
            <person name="Martin F.M."/>
            <person name="Bonfante P."/>
        </authorList>
    </citation>
    <scope>NUCLEOTIDE SEQUENCE [LARGE SCALE GENOMIC DNA]</scope>
    <source>
        <strain evidence="1 2">BEG34</strain>
    </source>
</reference>
<organism evidence="1 2">
    <name type="scientific">Gigaspora margarita</name>
    <dbReference type="NCBI Taxonomy" id="4874"/>
    <lineage>
        <taxon>Eukaryota</taxon>
        <taxon>Fungi</taxon>
        <taxon>Fungi incertae sedis</taxon>
        <taxon>Mucoromycota</taxon>
        <taxon>Glomeromycotina</taxon>
        <taxon>Glomeromycetes</taxon>
        <taxon>Diversisporales</taxon>
        <taxon>Gigasporaceae</taxon>
        <taxon>Gigaspora</taxon>
    </lineage>
</organism>
<comment type="caution">
    <text evidence="1">The sequence shown here is derived from an EMBL/GenBank/DDBJ whole genome shotgun (WGS) entry which is preliminary data.</text>
</comment>
<gene>
    <name evidence="1" type="ORF">F8M41_014140</name>
</gene>
<name>A0A8H4ARU0_GIGMA</name>
<dbReference type="Proteomes" id="UP000439903">
    <property type="component" value="Unassembled WGS sequence"/>
</dbReference>
<keyword evidence="2" id="KW-1185">Reference proteome</keyword>
<protein>
    <submittedName>
        <fullName evidence="1">Zinc finger bed domain-containing protein ricesleeper 2-like</fullName>
    </submittedName>
</protein>
<dbReference type="OrthoDB" id="2445211at2759"/>
<dbReference type="AlphaFoldDB" id="A0A8H4ARU0"/>
<dbReference type="SUPFAM" id="SSF53098">
    <property type="entry name" value="Ribonuclease H-like"/>
    <property type="match status" value="1"/>
</dbReference>